<gene>
    <name evidence="1" type="ORF">CPter91_0310</name>
</gene>
<dbReference type="Gene3D" id="3.90.180.10">
    <property type="entry name" value="Medium-chain alcohol dehydrogenases, catalytic domain"/>
    <property type="match status" value="1"/>
</dbReference>
<sequence>MCVETLLFQIHVTDRIYKALPQKILPFNEISQAHDLMESNSVHGKIVVLL</sequence>
<proteinExistence type="predicted"/>
<organism evidence="1 2">
    <name type="scientific">Collimonas pratensis</name>
    <dbReference type="NCBI Taxonomy" id="279113"/>
    <lineage>
        <taxon>Bacteria</taxon>
        <taxon>Pseudomonadati</taxon>
        <taxon>Pseudomonadota</taxon>
        <taxon>Betaproteobacteria</taxon>
        <taxon>Burkholderiales</taxon>
        <taxon>Oxalobacteraceae</taxon>
        <taxon>Collimonas</taxon>
    </lineage>
</organism>
<dbReference type="KEGG" id="cpra:CPter91_0310"/>
<evidence type="ECO:0008006" key="3">
    <source>
        <dbReference type="Google" id="ProtNLM"/>
    </source>
</evidence>
<name>A0A127PY57_9BURK</name>
<dbReference type="PATRIC" id="fig|279113.9.peg.317"/>
<dbReference type="EMBL" id="CP013234">
    <property type="protein sequence ID" value="AMP02709.1"/>
    <property type="molecule type" value="Genomic_DNA"/>
</dbReference>
<protein>
    <recommendedName>
        <fullName evidence="3">Zinc-binding dehydrogenase family protein</fullName>
    </recommendedName>
</protein>
<dbReference type="Pfam" id="PF13602">
    <property type="entry name" value="ADH_zinc_N_2"/>
    <property type="match status" value="1"/>
</dbReference>
<reference evidence="1 2" key="1">
    <citation type="submission" date="2015-11" db="EMBL/GenBank/DDBJ databases">
        <title>Exploring the genomic traits of fungus-feeding bacterial genus Collimonas.</title>
        <authorList>
            <person name="Song C."/>
            <person name="Schmidt R."/>
            <person name="de Jager V."/>
            <person name="Krzyzanowska D."/>
            <person name="Jongedijk E."/>
            <person name="Cankar K."/>
            <person name="Beekwilder J."/>
            <person name="van Veen A."/>
            <person name="de Boer W."/>
            <person name="van Veen J.A."/>
            <person name="Garbeva P."/>
        </authorList>
    </citation>
    <scope>NUCLEOTIDE SEQUENCE [LARGE SCALE GENOMIC DNA]</scope>
    <source>
        <strain evidence="1 2">Ter91</strain>
    </source>
</reference>
<dbReference type="Proteomes" id="UP000074561">
    <property type="component" value="Chromosome"/>
</dbReference>
<accession>A0A127PY57</accession>
<dbReference type="AlphaFoldDB" id="A0A127PY57"/>
<evidence type="ECO:0000313" key="2">
    <source>
        <dbReference type="Proteomes" id="UP000074561"/>
    </source>
</evidence>
<evidence type="ECO:0000313" key="1">
    <source>
        <dbReference type="EMBL" id="AMP02709.1"/>
    </source>
</evidence>